<gene>
    <name evidence="1" type="ORF">SBF1_2330005</name>
</gene>
<dbReference type="EMBL" id="OMOF01000150">
    <property type="protein sequence ID" value="SPF40770.1"/>
    <property type="molecule type" value="Genomic_DNA"/>
</dbReference>
<accession>A0A2U3KMI1</accession>
<dbReference type="AlphaFoldDB" id="A0A2U3KMI1"/>
<proteinExistence type="predicted"/>
<dbReference type="OrthoDB" id="1799483at2"/>
<sequence>MVKCKLIVPIESERKENCANCKRWIGMRCGARHLLTTPYEESKEFQEFDRLMRENKGIEGPL</sequence>
<organism evidence="1 2">
    <name type="scientific">Candidatus Desulfosporosinus infrequens</name>
    <dbReference type="NCBI Taxonomy" id="2043169"/>
    <lineage>
        <taxon>Bacteria</taxon>
        <taxon>Bacillati</taxon>
        <taxon>Bacillota</taxon>
        <taxon>Clostridia</taxon>
        <taxon>Eubacteriales</taxon>
        <taxon>Desulfitobacteriaceae</taxon>
        <taxon>Desulfosporosinus</taxon>
    </lineage>
</organism>
<name>A0A2U3KMI1_9FIRM</name>
<reference evidence="2" key="1">
    <citation type="submission" date="2018-02" db="EMBL/GenBank/DDBJ databases">
        <authorList>
            <person name="Hausmann B."/>
        </authorList>
    </citation>
    <scope>NUCLEOTIDE SEQUENCE [LARGE SCALE GENOMIC DNA]</scope>
    <source>
        <strain evidence="2">Peat soil MAG SbF1</strain>
    </source>
</reference>
<protein>
    <submittedName>
        <fullName evidence="1">Uncharacterized protein</fullName>
    </submittedName>
</protein>
<evidence type="ECO:0000313" key="1">
    <source>
        <dbReference type="EMBL" id="SPF40770.1"/>
    </source>
</evidence>
<dbReference type="Proteomes" id="UP000238916">
    <property type="component" value="Unassembled WGS sequence"/>
</dbReference>
<evidence type="ECO:0000313" key="2">
    <source>
        <dbReference type="Proteomes" id="UP000238916"/>
    </source>
</evidence>